<organism evidence="1 2">
    <name type="scientific">Vararia minispora EC-137</name>
    <dbReference type="NCBI Taxonomy" id="1314806"/>
    <lineage>
        <taxon>Eukaryota</taxon>
        <taxon>Fungi</taxon>
        <taxon>Dikarya</taxon>
        <taxon>Basidiomycota</taxon>
        <taxon>Agaricomycotina</taxon>
        <taxon>Agaricomycetes</taxon>
        <taxon>Russulales</taxon>
        <taxon>Lachnocladiaceae</taxon>
        <taxon>Vararia</taxon>
    </lineage>
</organism>
<evidence type="ECO:0000313" key="2">
    <source>
        <dbReference type="Proteomes" id="UP000814128"/>
    </source>
</evidence>
<gene>
    <name evidence="1" type="ORF">K488DRAFT_42549</name>
</gene>
<reference evidence="1" key="2">
    <citation type="journal article" date="2022" name="New Phytol.">
        <title>Evolutionary transition to the ectomycorrhizal habit in the genomes of a hyperdiverse lineage of mushroom-forming fungi.</title>
        <authorList>
            <person name="Looney B."/>
            <person name="Miyauchi S."/>
            <person name="Morin E."/>
            <person name="Drula E."/>
            <person name="Courty P.E."/>
            <person name="Kohler A."/>
            <person name="Kuo A."/>
            <person name="LaButti K."/>
            <person name="Pangilinan J."/>
            <person name="Lipzen A."/>
            <person name="Riley R."/>
            <person name="Andreopoulos W."/>
            <person name="He G."/>
            <person name="Johnson J."/>
            <person name="Nolan M."/>
            <person name="Tritt A."/>
            <person name="Barry K.W."/>
            <person name="Grigoriev I.V."/>
            <person name="Nagy L.G."/>
            <person name="Hibbett D."/>
            <person name="Henrissat B."/>
            <person name="Matheny P.B."/>
            <person name="Labbe J."/>
            <person name="Martin F.M."/>
        </authorList>
    </citation>
    <scope>NUCLEOTIDE SEQUENCE</scope>
    <source>
        <strain evidence="1">EC-137</strain>
    </source>
</reference>
<sequence>MSSNDLRHRATANGAAAPLSSKDSTLDISAQDLDLPTLLDPASCTRKGLCPVTALRGAQPSESHSLYYELHGRGPERVVLIMGLNGSFLGWMHQVHHLARAVDEVGQPKYSVLVFDNRGVGNSGAPRGPYSTSKMAEDVLVLLDSVGWEGPRGVHVVGVSLGGMIAQELAWRTPERIASLVLAVTTAGGPVWTNFPPWYGMYTLTRLLLMSDRAKKVPVIVEMLFAKEWLNALAEDDEKGRTNREVQHEEFLTRMLATRTQPALGALSQMVAGLTHNVQPARLRTIASSIPYIVLVTGDEDHLVEPTNTDRLVRCMPGVEVLKWQQTGHAVQLQRVREFCSVIEKAVKEGRARCAEGAR</sequence>
<accession>A0ACB8QVG7</accession>
<reference evidence="1" key="1">
    <citation type="submission" date="2021-02" db="EMBL/GenBank/DDBJ databases">
        <authorList>
            <consortium name="DOE Joint Genome Institute"/>
            <person name="Ahrendt S."/>
            <person name="Looney B.P."/>
            <person name="Miyauchi S."/>
            <person name="Morin E."/>
            <person name="Drula E."/>
            <person name="Courty P.E."/>
            <person name="Chicoki N."/>
            <person name="Fauchery L."/>
            <person name="Kohler A."/>
            <person name="Kuo A."/>
            <person name="Labutti K."/>
            <person name="Pangilinan J."/>
            <person name="Lipzen A."/>
            <person name="Riley R."/>
            <person name="Andreopoulos W."/>
            <person name="He G."/>
            <person name="Johnson J."/>
            <person name="Barry K.W."/>
            <person name="Grigoriev I.V."/>
            <person name="Nagy L."/>
            <person name="Hibbett D."/>
            <person name="Henrissat B."/>
            <person name="Matheny P.B."/>
            <person name="Labbe J."/>
            <person name="Martin F."/>
        </authorList>
    </citation>
    <scope>NUCLEOTIDE SEQUENCE</scope>
    <source>
        <strain evidence="1">EC-137</strain>
    </source>
</reference>
<evidence type="ECO:0000313" key="1">
    <source>
        <dbReference type="EMBL" id="KAI0035839.1"/>
    </source>
</evidence>
<protein>
    <submittedName>
        <fullName evidence="1">Alpha/beta-hydrolase</fullName>
    </submittedName>
</protein>
<keyword evidence="2" id="KW-1185">Reference proteome</keyword>
<dbReference type="Proteomes" id="UP000814128">
    <property type="component" value="Unassembled WGS sequence"/>
</dbReference>
<name>A0ACB8QVG7_9AGAM</name>
<proteinExistence type="predicted"/>
<dbReference type="EMBL" id="MU273479">
    <property type="protein sequence ID" value="KAI0035839.1"/>
    <property type="molecule type" value="Genomic_DNA"/>
</dbReference>
<comment type="caution">
    <text evidence="1">The sequence shown here is derived from an EMBL/GenBank/DDBJ whole genome shotgun (WGS) entry which is preliminary data.</text>
</comment>